<name>A0A843ULS0_COLES</name>
<feature type="compositionally biased region" description="Polar residues" evidence="1">
    <location>
        <begin position="72"/>
        <end position="83"/>
    </location>
</feature>
<keyword evidence="3" id="KW-1185">Reference proteome</keyword>
<evidence type="ECO:0000256" key="1">
    <source>
        <dbReference type="SAM" id="MobiDB-lite"/>
    </source>
</evidence>
<proteinExistence type="predicted"/>
<reference evidence="2" key="1">
    <citation type="submission" date="2017-07" db="EMBL/GenBank/DDBJ databases">
        <title>Taro Niue Genome Assembly and Annotation.</title>
        <authorList>
            <person name="Atibalentja N."/>
            <person name="Keating K."/>
            <person name="Fields C.J."/>
        </authorList>
    </citation>
    <scope>NUCLEOTIDE SEQUENCE</scope>
    <source>
        <strain evidence="2">Niue_2</strain>
        <tissue evidence="2">Leaf</tissue>
    </source>
</reference>
<evidence type="ECO:0000313" key="3">
    <source>
        <dbReference type="Proteomes" id="UP000652761"/>
    </source>
</evidence>
<feature type="region of interest" description="Disordered" evidence="1">
    <location>
        <begin position="28"/>
        <end position="92"/>
    </location>
</feature>
<dbReference type="Proteomes" id="UP000652761">
    <property type="component" value="Unassembled WGS sequence"/>
</dbReference>
<dbReference type="AlphaFoldDB" id="A0A843ULS0"/>
<comment type="caution">
    <text evidence="2">The sequence shown here is derived from an EMBL/GenBank/DDBJ whole genome shotgun (WGS) entry which is preliminary data.</text>
</comment>
<feature type="compositionally biased region" description="Acidic residues" evidence="1">
    <location>
        <begin position="42"/>
        <end position="57"/>
    </location>
</feature>
<evidence type="ECO:0000313" key="2">
    <source>
        <dbReference type="EMBL" id="MQL87182.1"/>
    </source>
</evidence>
<protein>
    <submittedName>
        <fullName evidence="2">Uncharacterized protein</fullName>
    </submittedName>
</protein>
<sequence>MPGHIKADCPKLKKTEFKKKDNVKKFKRYKKKAMAAAWNNESDSDSESSSNEEEEETANPAFMANTDDKVSRTMTLHTSMGQDQSDERPRVK</sequence>
<accession>A0A843ULS0</accession>
<organism evidence="2 3">
    <name type="scientific">Colocasia esculenta</name>
    <name type="common">Wild taro</name>
    <name type="synonym">Arum esculentum</name>
    <dbReference type="NCBI Taxonomy" id="4460"/>
    <lineage>
        <taxon>Eukaryota</taxon>
        <taxon>Viridiplantae</taxon>
        <taxon>Streptophyta</taxon>
        <taxon>Embryophyta</taxon>
        <taxon>Tracheophyta</taxon>
        <taxon>Spermatophyta</taxon>
        <taxon>Magnoliopsida</taxon>
        <taxon>Liliopsida</taxon>
        <taxon>Araceae</taxon>
        <taxon>Aroideae</taxon>
        <taxon>Colocasieae</taxon>
        <taxon>Colocasia</taxon>
    </lineage>
</organism>
<dbReference type="EMBL" id="NMUH01000958">
    <property type="protein sequence ID" value="MQL87182.1"/>
    <property type="molecule type" value="Genomic_DNA"/>
</dbReference>
<gene>
    <name evidence="2" type="ORF">Taro_019721</name>
</gene>